<dbReference type="AlphaFoldDB" id="A0A4S4LTH7"/>
<organism evidence="1 2">
    <name type="scientific">Bondarzewia mesenterica</name>
    <dbReference type="NCBI Taxonomy" id="1095465"/>
    <lineage>
        <taxon>Eukaryota</taxon>
        <taxon>Fungi</taxon>
        <taxon>Dikarya</taxon>
        <taxon>Basidiomycota</taxon>
        <taxon>Agaricomycotina</taxon>
        <taxon>Agaricomycetes</taxon>
        <taxon>Russulales</taxon>
        <taxon>Bondarzewiaceae</taxon>
        <taxon>Bondarzewia</taxon>
    </lineage>
</organism>
<dbReference type="Proteomes" id="UP000310158">
    <property type="component" value="Unassembled WGS sequence"/>
</dbReference>
<evidence type="ECO:0000313" key="1">
    <source>
        <dbReference type="EMBL" id="THH15337.1"/>
    </source>
</evidence>
<keyword evidence="2" id="KW-1185">Reference proteome</keyword>
<evidence type="ECO:0000313" key="2">
    <source>
        <dbReference type="Proteomes" id="UP000310158"/>
    </source>
</evidence>
<reference evidence="1 2" key="1">
    <citation type="submission" date="2019-02" db="EMBL/GenBank/DDBJ databases">
        <title>Genome sequencing of the rare red list fungi Bondarzewia mesenterica.</title>
        <authorList>
            <person name="Buettner E."/>
            <person name="Kellner H."/>
        </authorList>
    </citation>
    <scope>NUCLEOTIDE SEQUENCE [LARGE SCALE GENOMIC DNA]</scope>
    <source>
        <strain evidence="1 2">DSM 108281</strain>
    </source>
</reference>
<dbReference type="PANTHER" id="PTHR42103:SF2">
    <property type="entry name" value="AB HYDROLASE-1 DOMAIN-CONTAINING PROTEIN"/>
    <property type="match status" value="1"/>
</dbReference>
<evidence type="ECO:0008006" key="3">
    <source>
        <dbReference type="Google" id="ProtNLM"/>
    </source>
</evidence>
<dbReference type="EMBL" id="SGPL01000215">
    <property type="protein sequence ID" value="THH15337.1"/>
    <property type="molecule type" value="Genomic_DNA"/>
</dbReference>
<name>A0A4S4LTH7_9AGAM</name>
<dbReference type="InterPro" id="IPR029058">
    <property type="entry name" value="AB_hydrolase_fold"/>
</dbReference>
<dbReference type="SUPFAM" id="SSF53474">
    <property type="entry name" value="alpha/beta-Hydrolases"/>
    <property type="match status" value="1"/>
</dbReference>
<dbReference type="OrthoDB" id="10260961at2759"/>
<dbReference type="Gene3D" id="3.40.50.1820">
    <property type="entry name" value="alpha/beta hydrolase"/>
    <property type="match status" value="1"/>
</dbReference>
<accession>A0A4S4LTH7</accession>
<comment type="caution">
    <text evidence="1">The sequence shown here is derived from an EMBL/GenBank/DDBJ whole genome shotgun (WGS) entry which is preliminary data.</text>
</comment>
<sequence>MGAASELVERVLNASRHIVTLFTRDVTVTFSLEFSVFTIMNADSYHQLAHNFPNSIVLPSGVELETTFTPAPFCHDGDNAESSSVKLAVCLHPWSRLGGNMNDPLLESLDRPLALEHGFHVLRYNARGVGRSSGSASLTGLPESEDLQALVQYAITKLGTVDELVLIGYSNGALTVSLHPPLALPARTTYVLISYPLGPRHFLTLFKSGTYQAALEHLLSDERARVLLVYGDQDQFTGAQAYEAWVADLRHVVDAEEGQGGREGGREEGWVARRVRFKCVSGGTHFWAGDAHRRLMYAIRSHAMLGVILVLICAGRRPANACVCLNLKNYNLLKHRPDFGRAKVASHAENACNAMLLNMNVVVG</sequence>
<protein>
    <recommendedName>
        <fullName evidence="3">AB hydrolase-1 domain-containing protein</fullName>
    </recommendedName>
</protein>
<dbReference type="PANTHER" id="PTHR42103">
    <property type="entry name" value="ALPHA/BETA-HYDROLASES SUPERFAMILY PROTEIN"/>
    <property type="match status" value="1"/>
</dbReference>
<proteinExistence type="predicted"/>
<gene>
    <name evidence="1" type="ORF">EW146_g5118</name>
</gene>